<feature type="transmembrane region" description="Helical" evidence="7">
    <location>
        <begin position="40"/>
        <end position="63"/>
    </location>
</feature>
<evidence type="ECO:0000256" key="6">
    <source>
        <dbReference type="ARBA" id="ARBA00023136"/>
    </source>
</evidence>
<keyword evidence="9" id="KW-1185">Reference proteome</keyword>
<keyword evidence="4 7" id="KW-0812">Transmembrane</keyword>
<feature type="transmembrane region" description="Helical" evidence="7">
    <location>
        <begin position="412"/>
        <end position="432"/>
    </location>
</feature>
<evidence type="ECO:0000256" key="7">
    <source>
        <dbReference type="SAM" id="Phobius"/>
    </source>
</evidence>
<feature type="transmembrane region" description="Helical" evidence="7">
    <location>
        <begin position="286"/>
        <end position="309"/>
    </location>
</feature>
<evidence type="ECO:0000256" key="5">
    <source>
        <dbReference type="ARBA" id="ARBA00022989"/>
    </source>
</evidence>
<dbReference type="Pfam" id="PF13440">
    <property type="entry name" value="Polysacc_synt_3"/>
    <property type="match status" value="1"/>
</dbReference>
<evidence type="ECO:0000313" key="8">
    <source>
        <dbReference type="EMBL" id="MCF2948432.1"/>
    </source>
</evidence>
<feature type="transmembrane region" description="Helical" evidence="7">
    <location>
        <begin position="107"/>
        <end position="124"/>
    </location>
</feature>
<comment type="caution">
    <text evidence="8">The sequence shown here is derived from an EMBL/GenBank/DDBJ whole genome shotgun (WGS) entry which is preliminary data.</text>
</comment>
<feature type="transmembrane region" description="Helical" evidence="7">
    <location>
        <begin position="315"/>
        <end position="333"/>
    </location>
</feature>
<keyword evidence="5 7" id="KW-1133">Transmembrane helix</keyword>
<protein>
    <submittedName>
        <fullName evidence="8">Oligosaccharide flippase family protein</fullName>
    </submittedName>
</protein>
<name>A0ABS9D645_9ALTE</name>
<keyword evidence="3" id="KW-1003">Cell membrane</keyword>
<comment type="subcellular location">
    <subcellularLocation>
        <location evidence="1">Cell membrane</location>
        <topology evidence="1">Multi-pass membrane protein</topology>
    </subcellularLocation>
</comment>
<evidence type="ECO:0000256" key="1">
    <source>
        <dbReference type="ARBA" id="ARBA00004651"/>
    </source>
</evidence>
<organism evidence="8 9">
    <name type="scientific">Paraglaciecola algarum</name>
    <dbReference type="NCBI Taxonomy" id="3050085"/>
    <lineage>
        <taxon>Bacteria</taxon>
        <taxon>Pseudomonadati</taxon>
        <taxon>Pseudomonadota</taxon>
        <taxon>Gammaproteobacteria</taxon>
        <taxon>Alteromonadales</taxon>
        <taxon>Alteromonadaceae</taxon>
        <taxon>Paraglaciecola</taxon>
    </lineage>
</organism>
<proteinExistence type="inferred from homology"/>
<keyword evidence="6 7" id="KW-0472">Membrane</keyword>
<dbReference type="PANTHER" id="PTHR30250:SF10">
    <property type="entry name" value="LIPOPOLYSACCHARIDE BIOSYNTHESIS PROTEIN WZXC"/>
    <property type="match status" value="1"/>
</dbReference>
<dbReference type="RefSeq" id="WP_235312213.1">
    <property type="nucleotide sequence ID" value="NZ_JAKGAS010000004.1"/>
</dbReference>
<gene>
    <name evidence="8" type="ORF">L0668_09965</name>
</gene>
<feature type="transmembrane region" description="Helical" evidence="7">
    <location>
        <begin position="7"/>
        <end position="28"/>
    </location>
</feature>
<feature type="transmembrane region" description="Helical" evidence="7">
    <location>
        <begin position="145"/>
        <end position="160"/>
    </location>
</feature>
<dbReference type="PANTHER" id="PTHR30250">
    <property type="entry name" value="PST FAMILY PREDICTED COLANIC ACID TRANSPORTER"/>
    <property type="match status" value="1"/>
</dbReference>
<accession>A0ABS9D645</accession>
<evidence type="ECO:0000256" key="2">
    <source>
        <dbReference type="ARBA" id="ARBA00007430"/>
    </source>
</evidence>
<reference evidence="8 9" key="1">
    <citation type="submission" date="2022-01" db="EMBL/GenBank/DDBJ databases">
        <title>Paraglaciecola sp. G1-23.</title>
        <authorList>
            <person name="Jin M.S."/>
            <person name="Han D.M."/>
            <person name="Kim H.M."/>
            <person name="Jeon C.O."/>
        </authorList>
    </citation>
    <scope>NUCLEOTIDE SEQUENCE [LARGE SCALE GENOMIC DNA]</scope>
    <source>
        <strain evidence="8 9">G1-23</strain>
    </source>
</reference>
<dbReference type="EMBL" id="JAKGAS010000004">
    <property type="protein sequence ID" value="MCF2948432.1"/>
    <property type="molecule type" value="Genomic_DNA"/>
</dbReference>
<feature type="transmembrane region" description="Helical" evidence="7">
    <location>
        <begin position="166"/>
        <end position="185"/>
    </location>
</feature>
<evidence type="ECO:0000256" key="4">
    <source>
        <dbReference type="ARBA" id="ARBA00022692"/>
    </source>
</evidence>
<evidence type="ECO:0000313" key="9">
    <source>
        <dbReference type="Proteomes" id="UP001521137"/>
    </source>
</evidence>
<feature type="transmembrane region" description="Helical" evidence="7">
    <location>
        <begin position="380"/>
        <end position="400"/>
    </location>
</feature>
<dbReference type="Proteomes" id="UP001521137">
    <property type="component" value="Unassembled WGS sequence"/>
</dbReference>
<comment type="similarity">
    <text evidence="2">Belongs to the polysaccharide synthase family.</text>
</comment>
<feature type="transmembrane region" description="Helical" evidence="7">
    <location>
        <begin position="75"/>
        <end position="95"/>
    </location>
</feature>
<sequence>MILKKEVVWLFSSSSLNALYVLICYAILTQIESPQAIGELAIINIVLSFAFLIQDVGLSGYLIHRQKITTEQQTALFYISVLFGLICVLLLLLVSYPIGYLYGAEKITHGIIIVSANFLIIGFSNQYQAQYIKHLKNIELAKIEIIAKVISLLFTAFFMLEMGLGMFGYLLGVVISSLIKLVLLVTGSDRSWHPHLHADWSIVKPALVFGSYQIGSHIVNQLRTQADQLIIGAALSVESLGVYSLAKEMVMQPIKLTMPVFTRLVLPRFAALQSNMSNLLEFYEKTANYIVVANTVVYGVCIALVWLVLPHFLNAEYAIVPALFIFLVLVGLLRPLGGLFGVISQALGKSQIEFKWNVIAGSVSILGMCIAYFYDSIWAFVIVLPFLQVIFTSYAIIFFSSHLTKFNRTKHFMRIFFNLLIYAILIFMFFVFE</sequence>
<evidence type="ECO:0000256" key="3">
    <source>
        <dbReference type="ARBA" id="ARBA00022475"/>
    </source>
</evidence>
<feature type="transmembrane region" description="Helical" evidence="7">
    <location>
        <begin position="354"/>
        <end position="374"/>
    </location>
</feature>
<dbReference type="InterPro" id="IPR050833">
    <property type="entry name" value="Poly_Biosynth_Transport"/>
</dbReference>